<organism evidence="1 2">
    <name type="scientific">Pyropia yezoensis</name>
    <name type="common">Susabi-nori</name>
    <name type="synonym">Porphyra yezoensis</name>
    <dbReference type="NCBI Taxonomy" id="2788"/>
    <lineage>
        <taxon>Eukaryota</taxon>
        <taxon>Rhodophyta</taxon>
        <taxon>Bangiophyceae</taxon>
        <taxon>Bangiales</taxon>
        <taxon>Bangiaceae</taxon>
        <taxon>Pyropia</taxon>
    </lineage>
</organism>
<reference evidence="1" key="1">
    <citation type="submission" date="2019-11" db="EMBL/GenBank/DDBJ databases">
        <title>Nori genome reveals adaptations in red seaweeds to the harsh intertidal environment.</title>
        <authorList>
            <person name="Wang D."/>
            <person name="Mao Y."/>
        </authorList>
    </citation>
    <scope>NUCLEOTIDE SEQUENCE</scope>
    <source>
        <tissue evidence="1">Gametophyte</tissue>
    </source>
</reference>
<evidence type="ECO:0000313" key="1">
    <source>
        <dbReference type="EMBL" id="KAK1860516.1"/>
    </source>
</evidence>
<sequence>MVSSQRLKVAEAKFDRNITRTRATNAKDKGPVQQKGLSVGPVVLGVMVFLILGSSLFELLRAFQSK</sequence>
<evidence type="ECO:0000313" key="2">
    <source>
        <dbReference type="Proteomes" id="UP000798662"/>
    </source>
</evidence>
<gene>
    <name evidence="1" type="ORF">I4F81_003105</name>
</gene>
<protein>
    <submittedName>
        <fullName evidence="1">Uncharacterized protein</fullName>
    </submittedName>
</protein>
<proteinExistence type="predicted"/>
<dbReference type="Proteomes" id="UP000798662">
    <property type="component" value="Chromosome 1"/>
</dbReference>
<comment type="caution">
    <text evidence="1">The sequence shown here is derived from an EMBL/GenBank/DDBJ whole genome shotgun (WGS) entry which is preliminary data.</text>
</comment>
<name>A0ACC3BS27_PYRYE</name>
<accession>A0ACC3BS27</accession>
<keyword evidence="2" id="KW-1185">Reference proteome</keyword>
<dbReference type="EMBL" id="CM020618">
    <property type="protein sequence ID" value="KAK1860516.1"/>
    <property type="molecule type" value="Genomic_DNA"/>
</dbReference>